<evidence type="ECO:0000256" key="4">
    <source>
        <dbReference type="ARBA" id="ARBA00023125"/>
    </source>
</evidence>
<comment type="subcellular location">
    <subcellularLocation>
        <location evidence="1">Nucleus</location>
    </subcellularLocation>
</comment>
<feature type="region of interest" description="Disordered" evidence="7">
    <location>
        <begin position="1"/>
        <end position="68"/>
    </location>
</feature>
<evidence type="ECO:0000256" key="6">
    <source>
        <dbReference type="ARBA" id="ARBA00023242"/>
    </source>
</evidence>
<dbReference type="PANTHER" id="PTHR13392">
    <property type="entry name" value="ATAXIN 1"/>
    <property type="match status" value="1"/>
</dbReference>
<dbReference type="Pfam" id="PF08517">
    <property type="entry name" value="AXH"/>
    <property type="match status" value="1"/>
</dbReference>
<dbReference type="SUPFAM" id="SSF102031">
    <property type="entry name" value="AXH domain"/>
    <property type="match status" value="1"/>
</dbReference>
<evidence type="ECO:0000313" key="9">
    <source>
        <dbReference type="EnsemblMetazoa" id="XP_022652271"/>
    </source>
</evidence>
<name>A0A7M7M650_VARDE</name>
<keyword evidence="5" id="KW-0804">Transcription</keyword>
<evidence type="ECO:0000256" key="5">
    <source>
        <dbReference type="ARBA" id="ARBA00023163"/>
    </source>
</evidence>
<keyword evidence="6" id="KW-0539">Nucleus</keyword>
<proteinExistence type="predicted"/>
<keyword evidence="2" id="KW-0678">Repressor</keyword>
<dbReference type="InterPro" id="IPR003652">
    <property type="entry name" value="Ataxin_AXH_dom"/>
</dbReference>
<reference evidence="9" key="1">
    <citation type="submission" date="2021-01" db="UniProtKB">
        <authorList>
            <consortium name="EnsemblMetazoa"/>
        </authorList>
    </citation>
    <scope>IDENTIFICATION</scope>
</reference>
<dbReference type="InParanoid" id="A0A7M7M650"/>
<dbReference type="PANTHER" id="PTHR13392:SF13">
    <property type="entry name" value="AXH DOMAIN-CONTAINING PROTEIN"/>
    <property type="match status" value="1"/>
</dbReference>
<dbReference type="RefSeq" id="XP_022652271.1">
    <property type="nucleotide sequence ID" value="XM_022796536.1"/>
</dbReference>
<feature type="compositionally biased region" description="Polar residues" evidence="7">
    <location>
        <begin position="274"/>
        <end position="293"/>
    </location>
</feature>
<dbReference type="SMART" id="SM00536">
    <property type="entry name" value="AXH"/>
    <property type="match status" value="1"/>
</dbReference>
<dbReference type="GO" id="GO:0003677">
    <property type="term" value="F:DNA binding"/>
    <property type="evidence" value="ECO:0007669"/>
    <property type="project" value="UniProtKB-KW"/>
</dbReference>
<dbReference type="CTD" id="31624"/>
<keyword evidence="10" id="KW-1185">Reference proteome</keyword>
<feature type="domain" description="AXH" evidence="8">
    <location>
        <begin position="323"/>
        <end position="454"/>
    </location>
</feature>
<feature type="region of interest" description="Disordered" evidence="7">
    <location>
        <begin position="154"/>
        <end position="190"/>
    </location>
</feature>
<keyword evidence="4" id="KW-0238">DNA-binding</keyword>
<feature type="compositionally biased region" description="Polar residues" evidence="7">
    <location>
        <begin position="303"/>
        <end position="316"/>
    </location>
</feature>
<evidence type="ECO:0000256" key="1">
    <source>
        <dbReference type="ARBA" id="ARBA00004123"/>
    </source>
</evidence>
<dbReference type="GeneID" id="111246630"/>
<dbReference type="InterPro" id="IPR036096">
    <property type="entry name" value="Ataxin_AXH_dom_sf"/>
</dbReference>
<keyword evidence="3" id="KW-0805">Transcription regulation</keyword>
<dbReference type="GO" id="GO:0006355">
    <property type="term" value="P:regulation of DNA-templated transcription"/>
    <property type="evidence" value="ECO:0007669"/>
    <property type="project" value="InterPro"/>
</dbReference>
<accession>A0A7M7M650</accession>
<dbReference type="OrthoDB" id="10000452at2759"/>
<protein>
    <recommendedName>
        <fullName evidence="8">AXH domain-containing protein</fullName>
    </recommendedName>
</protein>
<evidence type="ECO:0000259" key="8">
    <source>
        <dbReference type="PROSITE" id="PS51148"/>
    </source>
</evidence>
<evidence type="ECO:0000313" key="10">
    <source>
        <dbReference type="Proteomes" id="UP000594260"/>
    </source>
</evidence>
<dbReference type="KEGG" id="vde:111246630"/>
<dbReference type="PROSITE" id="PS51148">
    <property type="entry name" value="AXH"/>
    <property type="match status" value="1"/>
</dbReference>
<feature type="region of interest" description="Disordered" evidence="7">
    <location>
        <begin position="459"/>
        <end position="519"/>
    </location>
</feature>
<dbReference type="EnsemblMetazoa" id="XM_022796536">
    <property type="protein sequence ID" value="XP_022652271"/>
    <property type="gene ID" value="LOC111246630"/>
</dbReference>
<evidence type="ECO:0000256" key="2">
    <source>
        <dbReference type="ARBA" id="ARBA00022491"/>
    </source>
</evidence>
<feature type="region of interest" description="Disordered" evidence="7">
    <location>
        <begin position="222"/>
        <end position="256"/>
    </location>
</feature>
<dbReference type="GO" id="GO:0003723">
    <property type="term" value="F:RNA binding"/>
    <property type="evidence" value="ECO:0007669"/>
    <property type="project" value="InterPro"/>
</dbReference>
<organism evidence="9 10">
    <name type="scientific">Varroa destructor</name>
    <name type="common">Honeybee mite</name>
    <dbReference type="NCBI Taxonomy" id="109461"/>
    <lineage>
        <taxon>Eukaryota</taxon>
        <taxon>Metazoa</taxon>
        <taxon>Ecdysozoa</taxon>
        <taxon>Arthropoda</taxon>
        <taxon>Chelicerata</taxon>
        <taxon>Arachnida</taxon>
        <taxon>Acari</taxon>
        <taxon>Parasitiformes</taxon>
        <taxon>Mesostigmata</taxon>
        <taxon>Gamasina</taxon>
        <taxon>Dermanyssoidea</taxon>
        <taxon>Varroidae</taxon>
        <taxon>Varroa</taxon>
    </lineage>
</organism>
<sequence>MEDNSRQQRGRMASVSTIGPAAGPSLVGGTSMEDCSPPRASLGGERRGGGSPLALVSPPSPASGVSQGSVSAAAAAAAAHPKVTHQQQQHHEAFAAMNASQAALFGSCQLAAQGGLLGGLGGIGGLGSPATFFPAGLDLAAHLQLQRQYNSSLSSLQQHLQQQQQSSGPSSQPASLPPSGGGSQQPQQMAAAAAAAAAAASPFNPTQSPLLSPFFASRFFAQPSSPSPPSASPLKIKKEDGAGGGGAFQPIVLQHDDTPSPKFARIDYLSAASTSSGLPATPSTLSSPGSDSFASYRGHHKLSQASSGPDSVSGSNLLLKGESPTQLPPPGLAHFKRGSIIRLADGKLRTVEQVSTEDLVQSAEATPGVQLDSSRVLRLEPAHQSHAILITFAVASSKQEVSVESPVDRPFFVFNRGWSSCDPPKTLHKLGLQCHKLQPGDICVTLSKNVSASVVSSGAHASGVGAGSLSEEDSLNDLRRYPSAVKGNRRWSAPDPPTALGGNNSTTPGAVSAVPDNSN</sequence>
<evidence type="ECO:0000256" key="3">
    <source>
        <dbReference type="ARBA" id="ARBA00023015"/>
    </source>
</evidence>
<evidence type="ECO:0000256" key="7">
    <source>
        <dbReference type="SAM" id="MobiDB-lite"/>
    </source>
</evidence>
<dbReference type="Proteomes" id="UP000594260">
    <property type="component" value="Unplaced"/>
</dbReference>
<dbReference type="GO" id="GO:0005634">
    <property type="term" value="C:nucleus"/>
    <property type="evidence" value="ECO:0007669"/>
    <property type="project" value="UniProtKB-SubCell"/>
</dbReference>
<feature type="compositionally biased region" description="Low complexity" evidence="7">
    <location>
        <begin position="52"/>
        <end position="68"/>
    </location>
</feature>
<dbReference type="AlphaFoldDB" id="A0A7M7M650"/>
<dbReference type="InterPro" id="IPR043404">
    <property type="entry name" value="ATAXIN1-like"/>
</dbReference>
<feature type="region of interest" description="Disordered" evidence="7">
    <location>
        <begin position="274"/>
        <end position="332"/>
    </location>
</feature>
<feature type="compositionally biased region" description="Polar residues" evidence="7">
    <location>
        <begin position="501"/>
        <end position="519"/>
    </location>
</feature>